<gene>
    <name evidence="3" type="ORF">PLBR_LOCUS290</name>
</gene>
<dbReference type="SUPFAM" id="SSF50685">
    <property type="entry name" value="Barwin-like endoglucanases"/>
    <property type="match status" value="1"/>
</dbReference>
<feature type="chain" id="PRO_5017998021" description="Expansin-like EG45 domain-containing protein" evidence="2">
    <location>
        <begin position="17"/>
        <end position="199"/>
    </location>
</feature>
<dbReference type="AlphaFoldDB" id="A0A3P3XYW5"/>
<evidence type="ECO:0000256" key="2">
    <source>
        <dbReference type="SAM" id="SignalP"/>
    </source>
</evidence>
<dbReference type="InterPro" id="IPR036908">
    <property type="entry name" value="RlpA-like_sf"/>
</dbReference>
<feature type="signal peptide" evidence="2">
    <location>
        <begin position="1"/>
        <end position="16"/>
    </location>
</feature>
<protein>
    <recommendedName>
        <fullName evidence="5">Expansin-like EG45 domain-containing protein</fullName>
    </recommendedName>
</protein>
<feature type="region of interest" description="Disordered" evidence="1">
    <location>
        <begin position="112"/>
        <end position="199"/>
    </location>
</feature>
<accession>A0A3P3XYW5</accession>
<evidence type="ECO:0008006" key="5">
    <source>
        <dbReference type="Google" id="ProtNLM"/>
    </source>
</evidence>
<evidence type="ECO:0000313" key="3">
    <source>
        <dbReference type="EMBL" id="SPQ93075.1"/>
    </source>
</evidence>
<feature type="compositionally biased region" description="Low complexity" evidence="1">
    <location>
        <begin position="156"/>
        <end position="199"/>
    </location>
</feature>
<organism evidence="3 4">
    <name type="scientific">Plasmodiophora brassicae</name>
    <name type="common">Clubroot disease agent</name>
    <dbReference type="NCBI Taxonomy" id="37360"/>
    <lineage>
        <taxon>Eukaryota</taxon>
        <taxon>Sar</taxon>
        <taxon>Rhizaria</taxon>
        <taxon>Endomyxa</taxon>
        <taxon>Phytomyxea</taxon>
        <taxon>Plasmodiophorida</taxon>
        <taxon>Plasmodiophoridae</taxon>
        <taxon>Plasmodiophora</taxon>
    </lineage>
</organism>
<reference evidence="3 4" key="1">
    <citation type="submission" date="2018-03" db="EMBL/GenBank/DDBJ databases">
        <authorList>
            <person name="Fogelqvist J."/>
        </authorList>
    </citation>
    <scope>NUCLEOTIDE SEQUENCE [LARGE SCALE GENOMIC DNA]</scope>
</reference>
<keyword evidence="2" id="KW-0732">Signal</keyword>
<keyword evidence="3" id="KW-0496">Mitochondrion</keyword>
<geneLocation type="mitochondrion" evidence="3"/>
<feature type="compositionally biased region" description="Low complexity" evidence="1">
    <location>
        <begin position="115"/>
        <end position="131"/>
    </location>
</feature>
<proteinExistence type="predicted"/>
<dbReference type="Gene3D" id="2.40.40.10">
    <property type="entry name" value="RlpA-like domain"/>
    <property type="match status" value="1"/>
</dbReference>
<feature type="compositionally biased region" description="Polar residues" evidence="1">
    <location>
        <begin position="139"/>
        <end position="151"/>
    </location>
</feature>
<evidence type="ECO:0000313" key="4">
    <source>
        <dbReference type="Proteomes" id="UP000290189"/>
    </source>
</evidence>
<dbReference type="Proteomes" id="UP000290189">
    <property type="component" value="Unassembled WGS sequence"/>
</dbReference>
<dbReference type="EMBL" id="OVEO01000001">
    <property type="protein sequence ID" value="SPQ93075.1"/>
    <property type="molecule type" value="Genomic_DNA"/>
</dbReference>
<evidence type="ECO:0000256" key="1">
    <source>
        <dbReference type="SAM" id="MobiDB-lite"/>
    </source>
</evidence>
<sequence>MLRTFLLLALADAALGETGQITFYPSDTGAPSCGVSAPTGFVTAAMPPPAQCGACFKVTVTQASEANPVTAAGGSVNIIVVDTCEGGACKTFDLMMGDGNSGGVQTIEYTPIPCTPGATGPGSTSGANGTAPVQPVADKNSTSPGVQVTTAGSGSGSYLGSFSSPGGVSSSGSDSSSSSGSQGDESSSVSSSDDSSGSS</sequence>
<name>A0A3P3XYW5_PLABS</name>